<evidence type="ECO:0000256" key="1">
    <source>
        <dbReference type="SAM" id="MobiDB-lite"/>
    </source>
</evidence>
<dbReference type="AlphaFoldDB" id="W6MRV5"/>
<organism evidence="2 3">
    <name type="scientific">Kuraishia capsulata CBS 1993</name>
    <dbReference type="NCBI Taxonomy" id="1382522"/>
    <lineage>
        <taxon>Eukaryota</taxon>
        <taxon>Fungi</taxon>
        <taxon>Dikarya</taxon>
        <taxon>Ascomycota</taxon>
        <taxon>Saccharomycotina</taxon>
        <taxon>Pichiomycetes</taxon>
        <taxon>Pichiales</taxon>
        <taxon>Pichiaceae</taxon>
        <taxon>Kuraishia</taxon>
    </lineage>
</organism>
<dbReference type="SUPFAM" id="SSF52047">
    <property type="entry name" value="RNI-like"/>
    <property type="match status" value="1"/>
</dbReference>
<feature type="compositionally biased region" description="Polar residues" evidence="1">
    <location>
        <begin position="1"/>
        <end position="20"/>
    </location>
</feature>
<evidence type="ECO:0000313" key="2">
    <source>
        <dbReference type="EMBL" id="CDK24550.1"/>
    </source>
</evidence>
<accession>W6MRV5</accession>
<protein>
    <submittedName>
        <fullName evidence="2">Uncharacterized protein</fullName>
    </submittedName>
</protein>
<dbReference type="RefSeq" id="XP_022456567.1">
    <property type="nucleotide sequence ID" value="XM_022605061.1"/>
</dbReference>
<dbReference type="HOGENOM" id="CLU_616861_0_0_1"/>
<feature type="compositionally biased region" description="Low complexity" evidence="1">
    <location>
        <begin position="21"/>
        <end position="32"/>
    </location>
</feature>
<feature type="region of interest" description="Disordered" evidence="1">
    <location>
        <begin position="1"/>
        <end position="46"/>
    </location>
</feature>
<proteinExistence type="predicted"/>
<dbReference type="EMBL" id="HG793125">
    <property type="protein sequence ID" value="CDK24550.1"/>
    <property type="molecule type" value="Genomic_DNA"/>
</dbReference>
<name>W6MRV5_9ASCO</name>
<sequence length="444" mass="50042">MTNNPTNDFGSIFRNTTPATNGGNVSSINGVGHNHESNNSDSTDGNVIPTLFKSPIRSKISLLKLTIDGIVLNSSDSSLLIRCLNLGELQTLSLLDVSEVMKEARFETGLPQLSAETQIEMFDGIDPEEAENIRMESLVPHRIYEKDSFFLVKIAPYLTSLKELNIDHYNDHCDFTPHLISEVSGLQKLYCRLRWNRTKEVFGNEGWNHLTLKYMQAIGGHNESLQHLIIDTLNESNGNVSPIFQNGHETKLDDGEVKAIPSFAFRQYLPQMRQLRSLRLPVSQKHILSLMESVAELTQLEYLEVILVEYSTMQDNFNRGTGQYGGARTGPGPHLGTLLSPSTSSQCLQLTDSETVNLRDAKKILDPQNLMPQNISLNKVLQIAKLFKMYIGERSHNEGPLGTSKNQLRYIKCFNIIVDVWDIHNLQVKERGLDDWFSDKLRGL</sequence>
<dbReference type="Proteomes" id="UP000019384">
    <property type="component" value="Unassembled WGS sequence"/>
</dbReference>
<dbReference type="Gene3D" id="3.80.10.10">
    <property type="entry name" value="Ribonuclease Inhibitor"/>
    <property type="match status" value="1"/>
</dbReference>
<reference evidence="2" key="2">
    <citation type="submission" date="2014-02" db="EMBL/GenBank/DDBJ databases">
        <title>Complete DNA sequence of /Kuraishia capsulata/ illustrates novel genomic features among budding yeasts (/Saccharomycotina/).</title>
        <authorList>
            <person name="Morales L."/>
            <person name="Noel B."/>
            <person name="Porcel B."/>
            <person name="Marcet-Houben M."/>
            <person name="Hullo M-F."/>
            <person name="Sacerdot C."/>
            <person name="Tekaia F."/>
            <person name="Leh-Louis V."/>
            <person name="Despons L."/>
            <person name="Khanna V."/>
            <person name="Aury J-M."/>
            <person name="Barbe V."/>
            <person name="Couloux A."/>
            <person name="Labadie K."/>
            <person name="Pelletier E."/>
            <person name="Souciet J-L."/>
            <person name="Boekhout T."/>
            <person name="Gabaldon T."/>
            <person name="Wincker P."/>
            <person name="Dujon B."/>
        </authorList>
    </citation>
    <scope>NUCLEOTIDE SEQUENCE</scope>
    <source>
        <strain evidence="2">CBS 1993</strain>
    </source>
</reference>
<keyword evidence="3" id="KW-1185">Reference proteome</keyword>
<gene>
    <name evidence="2" type="ORF">KUCA_T00000516001</name>
</gene>
<dbReference type="InterPro" id="IPR032675">
    <property type="entry name" value="LRR_dom_sf"/>
</dbReference>
<evidence type="ECO:0000313" key="3">
    <source>
        <dbReference type="Proteomes" id="UP000019384"/>
    </source>
</evidence>
<reference evidence="2" key="1">
    <citation type="submission" date="2013-12" db="EMBL/GenBank/DDBJ databases">
        <authorList>
            <person name="Genoscope - CEA"/>
        </authorList>
    </citation>
    <scope>NUCLEOTIDE SEQUENCE</scope>
    <source>
        <strain evidence="2">CBS 1993</strain>
    </source>
</reference>
<dbReference type="GeneID" id="34517955"/>